<gene>
    <name evidence="1" type="ORF">NMU02_01020</name>
</gene>
<evidence type="ECO:0000313" key="1">
    <source>
        <dbReference type="EMBL" id="MCP9610675.1"/>
    </source>
</evidence>
<protein>
    <submittedName>
        <fullName evidence="1">CatA-like O-acetyltransferase</fullName>
    </submittedName>
</protein>
<dbReference type="EMBL" id="JANDHW010000001">
    <property type="protein sequence ID" value="MCP9610675.1"/>
    <property type="molecule type" value="Genomic_DNA"/>
</dbReference>
<accession>A0ABT1MDH1</accession>
<proteinExistence type="predicted"/>
<name>A0ABT1MDH1_9BACT</name>
<dbReference type="Gene3D" id="3.30.559.10">
    <property type="entry name" value="Chloramphenicol acetyltransferase-like domain"/>
    <property type="match status" value="1"/>
</dbReference>
<dbReference type="RefSeq" id="WP_255025213.1">
    <property type="nucleotide sequence ID" value="NZ_JANDHW010000001.1"/>
</dbReference>
<dbReference type="Pfam" id="PF00302">
    <property type="entry name" value="CAT"/>
    <property type="match status" value="1"/>
</dbReference>
<dbReference type="Proteomes" id="UP001205603">
    <property type="component" value="Unassembled WGS sequence"/>
</dbReference>
<sequence>MERFDVSQWPRKKTYELFKDYADPTFNLTTNVEVTRLYKDCVENKRSFFLSSYYYLLKAANEVTEFRLRIIDDEIWDIGNLDGASIVSRGNGDISFIYFQNQPTFEEFMEDASRRLHVHLQQDGHDPESFRRNLILHSVLPWVSFTSVKHPHKDLKDADMPRITNGKLIKDKNRIWMPTNVEAHHGLMDGYQMSRFFDKLETYCAR</sequence>
<evidence type="ECO:0000313" key="2">
    <source>
        <dbReference type="Proteomes" id="UP001205603"/>
    </source>
</evidence>
<dbReference type="SUPFAM" id="SSF52777">
    <property type="entry name" value="CoA-dependent acyltransferases"/>
    <property type="match status" value="1"/>
</dbReference>
<organism evidence="1 2">
    <name type="scientific">Coprobacter tertius</name>
    <dbReference type="NCBI Taxonomy" id="2944915"/>
    <lineage>
        <taxon>Bacteria</taxon>
        <taxon>Pseudomonadati</taxon>
        <taxon>Bacteroidota</taxon>
        <taxon>Bacteroidia</taxon>
        <taxon>Bacteroidales</taxon>
        <taxon>Barnesiellaceae</taxon>
        <taxon>Coprobacter</taxon>
    </lineage>
</organism>
<dbReference type="InterPro" id="IPR001707">
    <property type="entry name" value="Cmp_AcTrfase"/>
</dbReference>
<dbReference type="PANTHER" id="PTHR38474">
    <property type="entry name" value="SLR0299 PROTEIN"/>
    <property type="match status" value="1"/>
</dbReference>
<dbReference type="InterPro" id="IPR023213">
    <property type="entry name" value="CAT-like_dom_sf"/>
</dbReference>
<dbReference type="PANTHER" id="PTHR38474:SF1">
    <property type="entry name" value="SLR0299 PROTEIN"/>
    <property type="match status" value="1"/>
</dbReference>
<dbReference type="SMART" id="SM01059">
    <property type="entry name" value="CAT"/>
    <property type="match status" value="1"/>
</dbReference>
<keyword evidence="2" id="KW-1185">Reference proteome</keyword>
<comment type="caution">
    <text evidence="1">The sequence shown here is derived from an EMBL/GenBank/DDBJ whole genome shotgun (WGS) entry which is preliminary data.</text>
</comment>
<reference evidence="1 2" key="1">
    <citation type="submission" date="2022-07" db="EMBL/GenBank/DDBJ databases">
        <title>Fecal culturing of patients with breast cancer.</title>
        <authorList>
            <person name="Teng N.M.Y."/>
            <person name="Kiu R."/>
            <person name="Evans R."/>
            <person name="Baker D.J."/>
            <person name="Zenner C."/>
            <person name="Robinson S.D."/>
            <person name="Hall L.J."/>
        </authorList>
    </citation>
    <scope>NUCLEOTIDE SEQUENCE [LARGE SCALE GENOMIC DNA]</scope>
    <source>
        <strain evidence="1 2">LH1063</strain>
    </source>
</reference>